<evidence type="ECO:0000256" key="12">
    <source>
        <dbReference type="ARBA" id="ARBA00023012"/>
    </source>
</evidence>
<protein>
    <recommendedName>
        <fullName evidence="3">histidine kinase</fullName>
        <ecNumber evidence="3">2.7.13.3</ecNumber>
    </recommendedName>
</protein>
<dbReference type="GO" id="GO:0005524">
    <property type="term" value="F:ATP binding"/>
    <property type="evidence" value="ECO:0007669"/>
    <property type="project" value="UniProtKB-KW"/>
</dbReference>
<dbReference type="InterPro" id="IPR016120">
    <property type="entry name" value="Sig_transdc_His_kin_SpoOB"/>
</dbReference>
<evidence type="ECO:0000256" key="7">
    <source>
        <dbReference type="ARBA" id="ARBA00022692"/>
    </source>
</evidence>
<keyword evidence="7 14" id="KW-0812">Transmembrane</keyword>
<dbReference type="Gene3D" id="1.10.287.130">
    <property type="match status" value="1"/>
</dbReference>
<dbReference type="SUPFAM" id="SSF55785">
    <property type="entry name" value="PYP-like sensor domain (PAS domain)"/>
    <property type="match status" value="1"/>
</dbReference>
<keyword evidence="8" id="KW-0547">Nucleotide-binding</keyword>
<dbReference type="InterPro" id="IPR036890">
    <property type="entry name" value="HATPase_C_sf"/>
</dbReference>
<evidence type="ECO:0000256" key="4">
    <source>
        <dbReference type="ARBA" id="ARBA00022475"/>
    </source>
</evidence>
<dbReference type="Gene3D" id="3.30.450.20">
    <property type="entry name" value="PAS domain"/>
    <property type="match status" value="2"/>
</dbReference>
<evidence type="ECO:0000256" key="13">
    <source>
        <dbReference type="ARBA" id="ARBA00023136"/>
    </source>
</evidence>
<comment type="catalytic activity">
    <reaction evidence="1">
        <text>ATP + protein L-histidine = ADP + protein N-phospho-L-histidine.</text>
        <dbReference type="EC" id="2.7.13.3"/>
    </reaction>
</comment>
<comment type="subcellular location">
    <subcellularLocation>
        <location evidence="2">Cell membrane</location>
        <topology evidence="2">Multi-pass membrane protein</topology>
    </subcellularLocation>
</comment>
<evidence type="ECO:0000256" key="2">
    <source>
        <dbReference type="ARBA" id="ARBA00004651"/>
    </source>
</evidence>
<keyword evidence="4" id="KW-1003">Cell membrane</keyword>
<dbReference type="InterPro" id="IPR005467">
    <property type="entry name" value="His_kinase_dom"/>
</dbReference>
<dbReference type="SMART" id="SM00387">
    <property type="entry name" value="HATPase_c"/>
    <property type="match status" value="1"/>
</dbReference>
<name>A0A0T9LXQ3_YERIN</name>
<organism evidence="16 17">
    <name type="scientific">Yersinia intermedia</name>
    <dbReference type="NCBI Taxonomy" id="631"/>
    <lineage>
        <taxon>Bacteria</taxon>
        <taxon>Pseudomonadati</taxon>
        <taxon>Pseudomonadota</taxon>
        <taxon>Gammaproteobacteria</taxon>
        <taxon>Enterobacterales</taxon>
        <taxon>Yersiniaceae</taxon>
        <taxon>Yersinia</taxon>
    </lineage>
</organism>
<gene>
    <name evidence="16" type="primary">citA</name>
    <name evidence="16" type="ORF">ERS008530_01017</name>
</gene>
<dbReference type="InterPro" id="IPR004358">
    <property type="entry name" value="Sig_transdc_His_kin-like_C"/>
</dbReference>
<evidence type="ECO:0000256" key="8">
    <source>
        <dbReference type="ARBA" id="ARBA00022741"/>
    </source>
</evidence>
<dbReference type="CDD" id="cd00130">
    <property type="entry name" value="PAS"/>
    <property type="match status" value="1"/>
</dbReference>
<keyword evidence="12" id="KW-0902">Two-component regulatory system</keyword>
<evidence type="ECO:0000256" key="9">
    <source>
        <dbReference type="ARBA" id="ARBA00022777"/>
    </source>
</evidence>
<dbReference type="eggNOG" id="COG3290">
    <property type="taxonomic scope" value="Bacteria"/>
</dbReference>
<dbReference type="InterPro" id="IPR003594">
    <property type="entry name" value="HATPase_dom"/>
</dbReference>
<dbReference type="Gene3D" id="3.30.565.10">
    <property type="entry name" value="Histidine kinase-like ATPase, C-terminal domain"/>
    <property type="match status" value="1"/>
</dbReference>
<evidence type="ECO:0000256" key="5">
    <source>
        <dbReference type="ARBA" id="ARBA00022553"/>
    </source>
</evidence>
<dbReference type="Pfam" id="PF17203">
    <property type="entry name" value="sCache_3_2"/>
    <property type="match status" value="1"/>
</dbReference>
<dbReference type="PROSITE" id="PS50109">
    <property type="entry name" value="HIS_KIN"/>
    <property type="match status" value="1"/>
</dbReference>
<evidence type="ECO:0000256" key="1">
    <source>
        <dbReference type="ARBA" id="ARBA00000085"/>
    </source>
</evidence>
<dbReference type="STRING" id="631.CH53_3445"/>
<keyword evidence="9 16" id="KW-0418">Kinase</keyword>
<dbReference type="GO" id="GO:0000155">
    <property type="term" value="F:phosphorelay sensor kinase activity"/>
    <property type="evidence" value="ECO:0007669"/>
    <property type="project" value="InterPro"/>
</dbReference>
<dbReference type="EC" id="2.7.13.3" evidence="3"/>
<dbReference type="NCBIfam" id="NF011627">
    <property type="entry name" value="PRK15053.1"/>
    <property type="match status" value="1"/>
</dbReference>
<dbReference type="EMBL" id="CPZJ01000003">
    <property type="protein sequence ID" value="CNF36166.1"/>
    <property type="molecule type" value="Genomic_DNA"/>
</dbReference>
<keyword evidence="11 14" id="KW-1133">Transmembrane helix</keyword>
<evidence type="ECO:0000313" key="17">
    <source>
        <dbReference type="Proteomes" id="UP000038750"/>
    </source>
</evidence>
<evidence type="ECO:0000256" key="3">
    <source>
        <dbReference type="ARBA" id="ARBA00012438"/>
    </source>
</evidence>
<keyword evidence="10" id="KW-0067">ATP-binding</keyword>
<dbReference type="AlphaFoldDB" id="A0A0T9LXQ3"/>
<dbReference type="PANTHER" id="PTHR43547:SF10">
    <property type="entry name" value="SENSOR HISTIDINE KINASE DCUS"/>
    <property type="match status" value="1"/>
</dbReference>
<dbReference type="InterPro" id="IPR000014">
    <property type="entry name" value="PAS"/>
</dbReference>
<accession>A0A0T9LXQ3</accession>
<dbReference type="SUPFAM" id="SSF55890">
    <property type="entry name" value="Sporulation response regulatory protein Spo0B"/>
    <property type="match status" value="1"/>
</dbReference>
<dbReference type="CDD" id="cd16915">
    <property type="entry name" value="HATPase_DpiB-CitA-like"/>
    <property type="match status" value="1"/>
</dbReference>
<keyword evidence="6 16" id="KW-0808">Transferase</keyword>
<evidence type="ECO:0000256" key="10">
    <source>
        <dbReference type="ARBA" id="ARBA00022840"/>
    </source>
</evidence>
<evidence type="ECO:0000256" key="11">
    <source>
        <dbReference type="ARBA" id="ARBA00022989"/>
    </source>
</evidence>
<feature type="transmembrane region" description="Helical" evidence="14">
    <location>
        <begin position="45"/>
        <end position="64"/>
    </location>
</feature>
<dbReference type="PRINTS" id="PR00344">
    <property type="entry name" value="BCTRLSENSOR"/>
</dbReference>
<evidence type="ECO:0000256" key="6">
    <source>
        <dbReference type="ARBA" id="ARBA00022679"/>
    </source>
</evidence>
<dbReference type="PANTHER" id="PTHR43547">
    <property type="entry name" value="TWO-COMPONENT HISTIDINE KINASE"/>
    <property type="match status" value="1"/>
</dbReference>
<evidence type="ECO:0000259" key="15">
    <source>
        <dbReference type="PROSITE" id="PS50109"/>
    </source>
</evidence>
<feature type="transmembrane region" description="Helical" evidence="14">
    <location>
        <begin position="204"/>
        <end position="229"/>
    </location>
</feature>
<evidence type="ECO:0000313" key="16">
    <source>
        <dbReference type="EMBL" id="CNF36166.1"/>
    </source>
</evidence>
<feature type="domain" description="Histidine kinase" evidence="15">
    <location>
        <begin position="460"/>
        <end position="567"/>
    </location>
</feature>
<sequence>MLMPVLMVHMLIKVSSVPSSSSGFSPLCKFKWRGLKWNRLKNIAFPLRIFLLLLAVSIILVGALDRFLSHSFEQYLLDQVSKTAMNQAKIIAAMDSVVDAVKRRDKAQLAEIVGRLGDTSDLDYLVIGDTKSIRLYHPNPQMIGYPMQWTKPGALERGESYIIFGKGSMGEAMRAKTPIRDEHGQIIGIVSLGYLISKIDHWRLVYLLPLTRSFIIVLIVLLLLSWLFAHHIRRQMMGMEPKEIARVLRQQEALFGAVFEGLLAVDPEGRITAINQNARKMLHISATPQQLIGCNVSEVVSPDHFFLDQTGDNRQDELCTFNGLNTIANRAGIWSEEGVFQGWVVSFRSQDDIHTLSAQLSQIKQYVENLRTVRHEHLNWMSTMSGLLQMKEFDRALEMVKTESSSHQALIDMLRTAFSNRQIAALLFGKYHRAKELGLSLNFIPGCQLGILPPTIGENELAAIMGNLLDNAFEASLKNPECDKQIEIYLSDEGNSLILEVADHGCGIDPQLQDNLFERGISSKNSDEHGIGLYLVATYVQQSGGTITIEENPPRGTLFTVFIPKTR</sequence>
<dbReference type="Proteomes" id="UP000038750">
    <property type="component" value="Unassembled WGS sequence"/>
</dbReference>
<evidence type="ECO:0000256" key="14">
    <source>
        <dbReference type="SAM" id="Phobius"/>
    </source>
</evidence>
<dbReference type="FunFam" id="3.30.450.20:FF:000018">
    <property type="entry name" value="Sensor histidine kinase DcuS"/>
    <property type="match status" value="1"/>
</dbReference>
<dbReference type="InterPro" id="IPR033463">
    <property type="entry name" value="sCache_3"/>
</dbReference>
<proteinExistence type="predicted"/>
<dbReference type="SUPFAM" id="SSF103190">
    <property type="entry name" value="Sensory domain-like"/>
    <property type="match status" value="1"/>
</dbReference>
<reference evidence="16 17" key="1">
    <citation type="submission" date="2015-03" db="EMBL/GenBank/DDBJ databases">
        <authorList>
            <person name="Murphy D."/>
        </authorList>
    </citation>
    <scope>NUCLEOTIDE SEQUENCE [LARGE SCALE GENOMIC DNA]</scope>
    <source>
        <strain evidence="16 17">BR165/97</strain>
    </source>
</reference>
<keyword evidence="5" id="KW-0597">Phosphoprotein</keyword>
<dbReference type="InterPro" id="IPR029151">
    <property type="entry name" value="Sensor-like_sf"/>
</dbReference>
<dbReference type="InterPro" id="IPR035965">
    <property type="entry name" value="PAS-like_dom_sf"/>
</dbReference>
<keyword evidence="13 14" id="KW-0472">Membrane</keyword>
<dbReference type="SUPFAM" id="SSF55874">
    <property type="entry name" value="ATPase domain of HSP90 chaperone/DNA topoisomerase II/histidine kinase"/>
    <property type="match status" value="1"/>
</dbReference>
<dbReference type="SMART" id="SM00091">
    <property type="entry name" value="PAS"/>
    <property type="match status" value="1"/>
</dbReference>
<dbReference type="Pfam" id="PF02518">
    <property type="entry name" value="HATPase_c"/>
    <property type="match status" value="1"/>
</dbReference>
<dbReference type="GO" id="GO:0005886">
    <property type="term" value="C:plasma membrane"/>
    <property type="evidence" value="ECO:0007669"/>
    <property type="project" value="UniProtKB-SubCell"/>
</dbReference>